<keyword evidence="5 7" id="KW-1133">Transmembrane helix</keyword>
<dbReference type="BioCyc" id="JESP1508404:G14D9-9717-MONOMER"/>
<proteinExistence type="predicted"/>
<feature type="transmembrane region" description="Helical" evidence="7">
    <location>
        <begin position="332"/>
        <end position="349"/>
    </location>
</feature>
<accession>A0A0B5AME2</accession>
<evidence type="ECO:0000256" key="5">
    <source>
        <dbReference type="ARBA" id="ARBA00022989"/>
    </source>
</evidence>
<feature type="transmembrane region" description="Helical" evidence="7">
    <location>
        <begin position="136"/>
        <end position="155"/>
    </location>
</feature>
<dbReference type="CDD" id="cd17503">
    <property type="entry name" value="MFS_LmrB_MDR_like"/>
    <property type="match status" value="1"/>
</dbReference>
<evidence type="ECO:0000256" key="1">
    <source>
        <dbReference type="ARBA" id="ARBA00004651"/>
    </source>
</evidence>
<protein>
    <recommendedName>
        <fullName evidence="8">Major facilitator superfamily (MFS) profile domain-containing protein</fullName>
    </recommendedName>
</protein>
<feature type="transmembrane region" description="Helical" evidence="7">
    <location>
        <begin position="198"/>
        <end position="217"/>
    </location>
</feature>
<organism evidence="9 10">
    <name type="scientific">Jeotgalibacillus malaysiensis</name>
    <dbReference type="NCBI Taxonomy" id="1508404"/>
    <lineage>
        <taxon>Bacteria</taxon>
        <taxon>Bacillati</taxon>
        <taxon>Bacillota</taxon>
        <taxon>Bacilli</taxon>
        <taxon>Bacillales</taxon>
        <taxon>Caryophanaceae</taxon>
        <taxon>Jeotgalibacillus</taxon>
    </lineage>
</organism>
<sequence length="492" mass="53298">MTESFQHIRKGPMVAVMLMGAFFALLNETLLATALPEIMVHFDIGAHQVQWLTTAFLLTNGIMIPISAFFIGKFTTRQIFITAITVFTFGTAVAAFSDSFALLLVARIVQAMGSGVMMPLMMTVLLNIFPVEKRGTAMGLMGLVISFAPAIGPTLSGLLIEYYNWRMLFYAVLPIAVLTWIMAFIFIKNVTEQTNPRVDIISIVMSSLGFGGLLYGFSTGSERGWDDALVISCVAGGFLIIGLFVWRQLRLETPLLEFRVFKNRDFSIGLVVSVFVIIAMISAETILPMYMQTARGLSALDSGLMLLPGAIVIGIMSPITGILFDKFGVKKLAIPGMLIVVVTTFFFTTLDATTSVTTITIVYAIRMFGLSFGMMPVMTHALNQIPAKLNAHGSAMANTMQQVGAAIGTAILITIMTQVSLNFEPDMSNYAGLGAEQLEAAVSADALYAGYGLTFTVATGMAVIGAVLVLFLKERRKEAAKAESIEEERMTS</sequence>
<evidence type="ECO:0000256" key="4">
    <source>
        <dbReference type="ARBA" id="ARBA00022692"/>
    </source>
</evidence>
<keyword evidence="4 7" id="KW-0812">Transmembrane</keyword>
<keyword evidence="3" id="KW-1003">Cell membrane</keyword>
<comment type="subcellular location">
    <subcellularLocation>
        <location evidence="1">Cell membrane</location>
        <topology evidence="1">Multi-pass membrane protein</topology>
    </subcellularLocation>
</comment>
<feature type="transmembrane region" description="Helical" evidence="7">
    <location>
        <begin position="229"/>
        <end position="246"/>
    </location>
</feature>
<dbReference type="PRINTS" id="PR01036">
    <property type="entry name" value="TCRTETB"/>
</dbReference>
<dbReference type="InterPro" id="IPR011701">
    <property type="entry name" value="MFS"/>
</dbReference>
<dbReference type="NCBIfam" id="TIGR00711">
    <property type="entry name" value="efflux_EmrB"/>
    <property type="match status" value="1"/>
</dbReference>
<dbReference type="PROSITE" id="PS50850">
    <property type="entry name" value="MFS"/>
    <property type="match status" value="1"/>
</dbReference>
<dbReference type="PANTHER" id="PTHR42718:SF24">
    <property type="entry name" value="MAJOR FACILITATOR SUPERFAMILY (MFS) PROFILE DOMAIN-CONTAINING PROTEIN"/>
    <property type="match status" value="1"/>
</dbReference>
<feature type="transmembrane region" description="Helical" evidence="7">
    <location>
        <begin position="79"/>
        <end position="96"/>
    </location>
</feature>
<dbReference type="HOGENOM" id="CLU_000960_28_0_9"/>
<feature type="transmembrane region" description="Helical" evidence="7">
    <location>
        <begin position="403"/>
        <end position="421"/>
    </location>
</feature>
<dbReference type="InterPro" id="IPR004638">
    <property type="entry name" value="EmrB-like"/>
</dbReference>
<feature type="transmembrane region" description="Helical" evidence="7">
    <location>
        <begin position="448"/>
        <end position="472"/>
    </location>
</feature>
<dbReference type="PANTHER" id="PTHR42718">
    <property type="entry name" value="MAJOR FACILITATOR SUPERFAMILY MULTIDRUG TRANSPORTER MFSC"/>
    <property type="match status" value="1"/>
</dbReference>
<dbReference type="Gene3D" id="1.20.1720.10">
    <property type="entry name" value="Multidrug resistance protein D"/>
    <property type="match status" value="1"/>
</dbReference>
<keyword evidence="10" id="KW-1185">Reference proteome</keyword>
<reference evidence="9 10" key="1">
    <citation type="submission" date="2014-08" db="EMBL/GenBank/DDBJ databases">
        <title>Complete genome of a marine bacteria Jeotgalibacillus malaysiensis.</title>
        <authorList>
            <person name="Yaakop A.S."/>
            <person name="Chan K.-G."/>
            <person name="Goh K.M."/>
        </authorList>
    </citation>
    <scope>NUCLEOTIDE SEQUENCE [LARGE SCALE GENOMIC DNA]</scope>
    <source>
        <strain evidence="9 10">D5</strain>
    </source>
</reference>
<evidence type="ECO:0000256" key="3">
    <source>
        <dbReference type="ARBA" id="ARBA00022475"/>
    </source>
</evidence>
<feature type="transmembrane region" description="Helical" evidence="7">
    <location>
        <begin position="108"/>
        <end position="129"/>
    </location>
</feature>
<evidence type="ECO:0000256" key="7">
    <source>
        <dbReference type="SAM" id="Phobius"/>
    </source>
</evidence>
<feature type="transmembrane region" description="Helical" evidence="7">
    <location>
        <begin position="167"/>
        <end position="186"/>
    </location>
</feature>
<dbReference type="GO" id="GO:0005886">
    <property type="term" value="C:plasma membrane"/>
    <property type="evidence" value="ECO:0007669"/>
    <property type="project" value="UniProtKB-SubCell"/>
</dbReference>
<keyword evidence="6 7" id="KW-0472">Membrane</keyword>
<feature type="transmembrane region" description="Helical" evidence="7">
    <location>
        <begin position="361"/>
        <end position="382"/>
    </location>
</feature>
<dbReference type="InterPro" id="IPR036259">
    <property type="entry name" value="MFS_trans_sf"/>
</dbReference>
<feature type="transmembrane region" description="Helical" evidence="7">
    <location>
        <begin position="50"/>
        <end position="72"/>
    </location>
</feature>
<dbReference type="Proteomes" id="UP000031449">
    <property type="component" value="Chromosome"/>
</dbReference>
<name>A0A0B5AME2_9BACL</name>
<dbReference type="OrthoDB" id="9816041at2"/>
<evidence type="ECO:0000256" key="6">
    <source>
        <dbReference type="ARBA" id="ARBA00023136"/>
    </source>
</evidence>
<evidence type="ECO:0000259" key="8">
    <source>
        <dbReference type="PROSITE" id="PS50850"/>
    </source>
</evidence>
<dbReference type="AlphaFoldDB" id="A0A0B5AME2"/>
<evidence type="ECO:0000313" key="10">
    <source>
        <dbReference type="Proteomes" id="UP000031449"/>
    </source>
</evidence>
<gene>
    <name evidence="9" type="ORF">JMA_05000</name>
</gene>
<feature type="transmembrane region" description="Helical" evidence="7">
    <location>
        <begin position="266"/>
        <end position="291"/>
    </location>
</feature>
<dbReference type="InterPro" id="IPR020846">
    <property type="entry name" value="MFS_dom"/>
</dbReference>
<feature type="transmembrane region" description="Helical" evidence="7">
    <location>
        <begin position="303"/>
        <end position="325"/>
    </location>
</feature>
<dbReference type="EMBL" id="CP009416">
    <property type="protein sequence ID" value="AJD89817.1"/>
    <property type="molecule type" value="Genomic_DNA"/>
</dbReference>
<evidence type="ECO:0000313" key="9">
    <source>
        <dbReference type="EMBL" id="AJD89817.1"/>
    </source>
</evidence>
<dbReference type="Pfam" id="PF07690">
    <property type="entry name" value="MFS_1"/>
    <property type="match status" value="1"/>
</dbReference>
<keyword evidence="2" id="KW-0813">Transport</keyword>
<dbReference type="KEGG" id="jeo:JMA_05000"/>
<dbReference type="GO" id="GO:0022857">
    <property type="term" value="F:transmembrane transporter activity"/>
    <property type="evidence" value="ECO:0007669"/>
    <property type="project" value="InterPro"/>
</dbReference>
<feature type="domain" description="Major facilitator superfamily (MFS) profile" evidence="8">
    <location>
        <begin position="13"/>
        <end position="477"/>
    </location>
</feature>
<dbReference type="Gene3D" id="1.20.1250.20">
    <property type="entry name" value="MFS general substrate transporter like domains"/>
    <property type="match status" value="1"/>
</dbReference>
<dbReference type="SUPFAM" id="SSF103473">
    <property type="entry name" value="MFS general substrate transporter"/>
    <property type="match status" value="1"/>
</dbReference>
<evidence type="ECO:0000256" key="2">
    <source>
        <dbReference type="ARBA" id="ARBA00022448"/>
    </source>
</evidence>